<dbReference type="InterPro" id="IPR014001">
    <property type="entry name" value="Helicase_ATP-bd"/>
</dbReference>
<dbReference type="Gene3D" id="3.40.50.300">
    <property type="entry name" value="P-loop containing nucleotide triphosphate hydrolases"/>
    <property type="match status" value="2"/>
</dbReference>
<keyword evidence="3" id="KW-0540">Nuclease</keyword>
<dbReference type="CDD" id="cd18785">
    <property type="entry name" value="SF2_C"/>
    <property type="match status" value="1"/>
</dbReference>
<dbReference type="GO" id="GO:0005829">
    <property type="term" value="C:cytosol"/>
    <property type="evidence" value="ECO:0007669"/>
    <property type="project" value="TreeGrafter"/>
</dbReference>
<dbReference type="InterPro" id="IPR027417">
    <property type="entry name" value="P-loop_NTPase"/>
</dbReference>
<organism evidence="3 4">
    <name type="scientific">Helicobacter pylori</name>
    <name type="common">Campylobacter pylori</name>
    <dbReference type="NCBI Taxonomy" id="210"/>
    <lineage>
        <taxon>Bacteria</taxon>
        <taxon>Pseudomonadati</taxon>
        <taxon>Campylobacterota</taxon>
        <taxon>Epsilonproteobacteria</taxon>
        <taxon>Campylobacterales</taxon>
        <taxon>Helicobacteraceae</taxon>
        <taxon>Helicobacter</taxon>
    </lineage>
</organism>
<dbReference type="InterPro" id="IPR006935">
    <property type="entry name" value="Helicase/UvrB_N"/>
</dbReference>
<evidence type="ECO:0000256" key="1">
    <source>
        <dbReference type="SAM" id="MobiDB-lite"/>
    </source>
</evidence>
<dbReference type="PANTHER" id="PTHR47396">
    <property type="entry name" value="TYPE I RESTRICTION ENZYME ECOKI R PROTEIN"/>
    <property type="match status" value="1"/>
</dbReference>
<gene>
    <name evidence="3" type="ORF">DD776_07600</name>
</gene>
<evidence type="ECO:0000259" key="2">
    <source>
        <dbReference type="SMART" id="SM00487"/>
    </source>
</evidence>
<dbReference type="GO" id="GO:0004519">
    <property type="term" value="F:endonuclease activity"/>
    <property type="evidence" value="ECO:0007669"/>
    <property type="project" value="UniProtKB-KW"/>
</dbReference>
<proteinExistence type="predicted"/>
<dbReference type="InterPro" id="IPR050742">
    <property type="entry name" value="Helicase_Restrict-Modif_Enz"/>
</dbReference>
<dbReference type="Proteomes" id="UP000279456">
    <property type="component" value="Unassembled WGS sequence"/>
</dbReference>
<dbReference type="SMART" id="SM00487">
    <property type="entry name" value="DEXDc"/>
    <property type="match status" value="1"/>
</dbReference>
<dbReference type="SUPFAM" id="SSF52540">
    <property type="entry name" value="P-loop containing nucleoside triphosphate hydrolases"/>
    <property type="match status" value="2"/>
</dbReference>
<dbReference type="GO" id="GO:0003677">
    <property type="term" value="F:DNA binding"/>
    <property type="evidence" value="ECO:0007669"/>
    <property type="project" value="InterPro"/>
</dbReference>
<dbReference type="GO" id="GO:0016787">
    <property type="term" value="F:hydrolase activity"/>
    <property type="evidence" value="ECO:0007669"/>
    <property type="project" value="InterPro"/>
</dbReference>
<keyword evidence="3" id="KW-0255">Endonuclease</keyword>
<comment type="caution">
    <text evidence="3">The sequence shown here is derived from an EMBL/GenBank/DDBJ whole genome shotgun (WGS) entry which is preliminary data.</text>
</comment>
<dbReference type="Pfam" id="PF04851">
    <property type="entry name" value="ResIII"/>
    <property type="match status" value="1"/>
</dbReference>
<accession>A0A496J6F3</accession>
<protein>
    <submittedName>
        <fullName evidence="3">Restriction endonuclease</fullName>
    </submittedName>
</protein>
<dbReference type="AlphaFoldDB" id="A0A496J6F3"/>
<keyword evidence="3" id="KW-0378">Hydrolase</keyword>
<sequence length="879" mass="103189">MILIQLFAYTLKINLKTLRYNFFTFSLRDFMQDSSIQSYPPPPQSAIKDRTPNNAPSNGEIELPTHITSNLKKELRDYQKKAIHNYLEKRQFNPFQKHFMFEMATGSGKTLVMAGLILECCKQGYQNFIFFVNSASILEKTKLNFTDSVSSKYLFSENININDENTEIKSINNLNESHNNAINIYFSTIQGLFSLFTKAKENAITLEDLKDQKLVFLADEAHHLNTETKKKLNDSEASEKRNWESVVKLALKQNKDNLLLEFSATIPNEKSVKSKYENLKVVTYTLKQFSEDKFCKNIYSLSYENKELETRFLGACVSSLYKELLAQHHNIENFKPCILFKSERIEDSKENQERFNTFLENLSPLDLENFFHYSRNAFFKAAKNFFDEKNYTANLVAFLQTKFKKSTQINTNNEKELEKGMPLLNSLEERDNPKRVIFSVDKLNEGWDVLNLFDIVRLKNKASQKDTTKDAQLIGRGARYYPFSYNDFKPGRIEFYQRKFDLSNPLSALERLDYHAVYDSEFIAQLNKGLQDLGLGFVNEKQTIPLTPTKRFKCYYASNKREKNNNLFNKDYSDPVEATLKSLHVPLFGFIVREKKVDFKEENKGDTTYYIPHTLDKIPINYFLKALNLKNLDFKTLKKAFKKHAFNNKVGFIERYISPLKTNFHKSQKFDNNEILLKLAVYIIENLKDTLLKEQDKPSVRALELKEFETHNKSLSASEWERNIPPYEWLLFKDMRKLDSGLERDFLDFINKNKEILDKKFKEWCVLRNDHFAELKVFCNIEGPFYAQGFEPDFILFAQTHEDEFLGFTCYMEAKGEHLDPSNAWKKEFLEMLENATLKSHNKKLHLKGLPFFTFTNNNRTLNTEFFEAFDQTFKDHKC</sequence>
<evidence type="ECO:0000313" key="4">
    <source>
        <dbReference type="Proteomes" id="UP000279456"/>
    </source>
</evidence>
<dbReference type="CDD" id="cd17926">
    <property type="entry name" value="DEXHc_RE"/>
    <property type="match status" value="1"/>
</dbReference>
<feature type="region of interest" description="Disordered" evidence="1">
    <location>
        <begin position="37"/>
        <end position="61"/>
    </location>
</feature>
<feature type="domain" description="Helicase ATP-binding" evidence="2">
    <location>
        <begin position="71"/>
        <end position="299"/>
    </location>
</feature>
<evidence type="ECO:0000313" key="3">
    <source>
        <dbReference type="EMBL" id="RKV57630.1"/>
    </source>
</evidence>
<dbReference type="GO" id="GO:0005524">
    <property type="term" value="F:ATP binding"/>
    <property type="evidence" value="ECO:0007669"/>
    <property type="project" value="InterPro"/>
</dbReference>
<dbReference type="PANTHER" id="PTHR47396:SF1">
    <property type="entry name" value="ATP-DEPENDENT HELICASE IRC3-RELATED"/>
    <property type="match status" value="1"/>
</dbReference>
<name>A0A496J6F3_HELPX</name>
<dbReference type="EMBL" id="QEHH01000035">
    <property type="protein sequence ID" value="RKV57630.1"/>
    <property type="molecule type" value="Genomic_DNA"/>
</dbReference>
<reference evidence="3 4" key="1">
    <citation type="submission" date="2018-04" db="EMBL/GenBank/DDBJ databases">
        <title>Complete genome sequences of Helicobacter pylori.</title>
        <authorList>
            <person name="Palau M."/>
            <person name="Minana-Galbis D."/>
        </authorList>
    </citation>
    <scope>NUCLEOTIDE SEQUENCE [LARGE SCALE GENOMIC DNA]</scope>
    <source>
        <strain evidence="3 4">B126</strain>
    </source>
</reference>